<protein>
    <submittedName>
        <fullName evidence="1">Uncharacterized protein</fullName>
    </submittedName>
</protein>
<dbReference type="AlphaFoldDB" id="A0A644XZS7"/>
<name>A0A644XZS7_9ZZZZ</name>
<dbReference type="EMBL" id="VSSQ01003584">
    <property type="protein sequence ID" value="MPM21407.1"/>
    <property type="molecule type" value="Genomic_DNA"/>
</dbReference>
<proteinExistence type="predicted"/>
<reference evidence="1" key="1">
    <citation type="submission" date="2019-08" db="EMBL/GenBank/DDBJ databases">
        <authorList>
            <person name="Kucharzyk K."/>
            <person name="Murdoch R.W."/>
            <person name="Higgins S."/>
            <person name="Loffler F."/>
        </authorList>
    </citation>
    <scope>NUCLEOTIDE SEQUENCE</scope>
</reference>
<accession>A0A644XZS7</accession>
<gene>
    <name evidence="1" type="ORF">SDC9_67851</name>
</gene>
<evidence type="ECO:0000313" key="1">
    <source>
        <dbReference type="EMBL" id="MPM21407.1"/>
    </source>
</evidence>
<sequence length="99" mass="11390">MRSGKWKSMEPFPYVSVLGKQIGLTMASRGNRSVDVGESTYVVCLLSPTHRTKVIIRQEDTRRQAEKYAEFIASELNKQVVQYAPEISAQTRARNMRRR</sequence>
<comment type="caution">
    <text evidence="1">The sequence shown here is derived from an EMBL/GenBank/DDBJ whole genome shotgun (WGS) entry which is preliminary data.</text>
</comment>
<organism evidence="1">
    <name type="scientific">bioreactor metagenome</name>
    <dbReference type="NCBI Taxonomy" id="1076179"/>
    <lineage>
        <taxon>unclassified sequences</taxon>
        <taxon>metagenomes</taxon>
        <taxon>ecological metagenomes</taxon>
    </lineage>
</organism>